<evidence type="ECO:0000259" key="6">
    <source>
        <dbReference type="SMART" id="SM00993"/>
    </source>
</evidence>
<keyword evidence="4" id="KW-0539">Nucleus</keyword>
<evidence type="ECO:0000256" key="3">
    <source>
        <dbReference type="ARBA" id="ARBA00023163"/>
    </source>
</evidence>
<sequence>MSSNKKKRLSHSKVSFFKNEDKNKKLFSDDLSNDEEEDSKSSDQESEDKNTVYNLLAMSRPFRNPAYKNNKRVKPIKQIISAEKALDWPIEFPTYWSISAPPSFKPNKKYCDITGLQAKYKDPKTNLRYNSSEIYQAIRVMPPGAEQTYLGLRNANVILK</sequence>
<feature type="domain" description="Vps72/YL1 C-terminal" evidence="6">
    <location>
        <begin position="109"/>
        <end position="138"/>
    </location>
</feature>
<dbReference type="PANTHER" id="PTHR31200:SF1">
    <property type="entry name" value="INO80 COMPLEX SUBUNIT C"/>
    <property type="match status" value="1"/>
</dbReference>
<gene>
    <name evidence="8" type="ORF">BB559_000724</name>
    <name evidence="7" type="ORF">BB559_001282</name>
</gene>
<dbReference type="Pfam" id="PF08265">
    <property type="entry name" value="YL1_C"/>
    <property type="match status" value="1"/>
</dbReference>
<dbReference type="STRING" id="61424.A0A2T9Z4A5"/>
<comment type="caution">
    <text evidence="8">The sequence shown here is derived from an EMBL/GenBank/DDBJ whole genome shotgun (WGS) entry which is preliminary data.</text>
</comment>
<keyword evidence="3" id="KW-0804">Transcription</keyword>
<proteinExistence type="predicted"/>
<evidence type="ECO:0000256" key="4">
    <source>
        <dbReference type="ARBA" id="ARBA00023242"/>
    </source>
</evidence>
<protein>
    <recommendedName>
        <fullName evidence="6">Vps72/YL1 C-terminal domain-containing protein</fullName>
    </recommendedName>
</protein>
<dbReference type="EMBL" id="MBFT01000037">
    <property type="protein sequence ID" value="PVU99412.1"/>
    <property type="molecule type" value="Genomic_DNA"/>
</dbReference>
<comment type="subcellular location">
    <subcellularLocation>
        <location evidence="1">Nucleus</location>
    </subcellularLocation>
</comment>
<evidence type="ECO:0000313" key="8">
    <source>
        <dbReference type="EMBL" id="PVU99412.1"/>
    </source>
</evidence>
<dbReference type="PANTHER" id="PTHR31200">
    <property type="entry name" value="INO80 COMPLEX SUBUNIT C"/>
    <property type="match status" value="1"/>
</dbReference>
<feature type="compositionally biased region" description="Basic and acidic residues" evidence="5">
    <location>
        <begin position="39"/>
        <end position="50"/>
    </location>
</feature>
<dbReference type="EMBL" id="MBFT01000068">
    <property type="protein sequence ID" value="PVU98758.1"/>
    <property type="molecule type" value="Genomic_DNA"/>
</dbReference>
<keyword evidence="9" id="KW-1185">Reference proteome</keyword>
<feature type="region of interest" description="Disordered" evidence="5">
    <location>
        <begin position="27"/>
        <end position="54"/>
    </location>
</feature>
<dbReference type="Proteomes" id="UP000245699">
    <property type="component" value="Unassembled WGS sequence"/>
</dbReference>
<evidence type="ECO:0000313" key="7">
    <source>
        <dbReference type="EMBL" id="PVU98758.1"/>
    </source>
</evidence>
<evidence type="ECO:0000256" key="5">
    <source>
        <dbReference type="SAM" id="MobiDB-lite"/>
    </source>
</evidence>
<evidence type="ECO:0000256" key="1">
    <source>
        <dbReference type="ARBA" id="ARBA00004123"/>
    </source>
</evidence>
<dbReference type="AlphaFoldDB" id="A0A2T9Z4A5"/>
<dbReference type="GO" id="GO:0031011">
    <property type="term" value="C:Ino80 complex"/>
    <property type="evidence" value="ECO:0007669"/>
    <property type="project" value="InterPro"/>
</dbReference>
<evidence type="ECO:0000256" key="2">
    <source>
        <dbReference type="ARBA" id="ARBA00023015"/>
    </source>
</evidence>
<name>A0A2T9Z4A5_9FUNG</name>
<dbReference type="GO" id="GO:0006338">
    <property type="term" value="P:chromatin remodeling"/>
    <property type="evidence" value="ECO:0007669"/>
    <property type="project" value="InterPro"/>
</dbReference>
<dbReference type="InterPro" id="IPR029525">
    <property type="entry name" value="INO80C/Ies6"/>
</dbReference>
<dbReference type="OrthoDB" id="49520at2759"/>
<dbReference type="SMART" id="SM00993">
    <property type="entry name" value="YL1_C"/>
    <property type="match status" value="1"/>
</dbReference>
<accession>A0A2T9Z4A5</accession>
<evidence type="ECO:0000313" key="9">
    <source>
        <dbReference type="Proteomes" id="UP000245699"/>
    </source>
</evidence>
<dbReference type="InterPro" id="IPR013272">
    <property type="entry name" value="Vps72/YL1_C"/>
</dbReference>
<organism evidence="8 9">
    <name type="scientific">Furculomyces boomerangus</name>
    <dbReference type="NCBI Taxonomy" id="61424"/>
    <lineage>
        <taxon>Eukaryota</taxon>
        <taxon>Fungi</taxon>
        <taxon>Fungi incertae sedis</taxon>
        <taxon>Zoopagomycota</taxon>
        <taxon>Kickxellomycotina</taxon>
        <taxon>Harpellomycetes</taxon>
        <taxon>Harpellales</taxon>
        <taxon>Harpellaceae</taxon>
        <taxon>Furculomyces</taxon>
    </lineage>
</organism>
<keyword evidence="2" id="KW-0805">Transcription regulation</keyword>
<reference evidence="8 9" key="1">
    <citation type="journal article" date="2018" name="MBio">
        <title>Comparative Genomics Reveals the Core Gene Toolbox for the Fungus-Insect Symbiosis.</title>
        <authorList>
            <person name="Wang Y."/>
            <person name="Stata M."/>
            <person name="Wang W."/>
            <person name="Stajich J.E."/>
            <person name="White M.M."/>
            <person name="Moncalvo J.M."/>
        </authorList>
    </citation>
    <scope>NUCLEOTIDE SEQUENCE [LARGE SCALE GENOMIC DNA]</scope>
    <source>
        <strain evidence="8 9">AUS-77-4</strain>
    </source>
</reference>